<evidence type="ECO:0000256" key="4">
    <source>
        <dbReference type="ARBA" id="ARBA00012173"/>
    </source>
</evidence>
<accession>A0ABY1NV19</accession>
<evidence type="ECO:0000256" key="3">
    <source>
        <dbReference type="ARBA" id="ARBA00008562"/>
    </source>
</evidence>
<comment type="pathway">
    <text evidence="2 11">Cofactor biosynthesis; NAD(+) biosynthesis; iminoaspartate from L-aspartate (oxidase route): step 1/1.</text>
</comment>
<dbReference type="SUPFAM" id="SSF46977">
    <property type="entry name" value="Succinate dehydrogenase/fumarate reductase flavoprotein C-terminal domain"/>
    <property type="match status" value="1"/>
</dbReference>
<evidence type="ECO:0000256" key="5">
    <source>
        <dbReference type="ARBA" id="ARBA00022630"/>
    </source>
</evidence>
<sequence>MKSLLTVDSLDIPSETYDVVVVGSGAAGLYCAIVLKRLGLDVCVLSKSEMYEGSTFLAQGGIASALPPDDSTDLHFADTVRAGAGLVDRKMARILVEEGVKRVIDLIELGVDFDKDEEGFIRFTKEAAHSVARIAHCKDKTGEDIEKALISAYSGRIQEFVRVKELIVKNGRCYGVLAEVSGDLRAFYAPAVVFATGGAAGLFEKTTNPPTSTGDGITIALRYGAKLKDLEFVQFHPTAFCDDKECFLISEAVRGEGAVIVDRHGRRFMGDYHHLWELAPRDVVTRAIETQRRLSGGDIYLDFRPIERRGIDIYERFPTICRKLKEKGLDPKKDLIPITPVAHYYIGGVAVDSFGRTSLKGLYAVGEAACTGVHGANRLASNSLLECVVFGNRAAYGVYADWRYLSKRFAEVRVKLEEWKPQNEQKYVLEDVKKVLWSNVGIVRTADSLTKAIDRLSNIALSLSNWEVRNGAILGLAMAISAMRREESRGGHFRSDFPYEREEFKRHSEFTLEDLERLLF</sequence>
<dbReference type="PANTHER" id="PTHR42716">
    <property type="entry name" value="L-ASPARTATE OXIDASE"/>
    <property type="match status" value="1"/>
</dbReference>
<evidence type="ECO:0000259" key="12">
    <source>
        <dbReference type="Pfam" id="PF00890"/>
    </source>
</evidence>
<name>A0ABY1NV19_9BACT</name>
<proteinExistence type="inferred from homology"/>
<dbReference type="Gene3D" id="3.90.700.10">
    <property type="entry name" value="Succinate dehydrogenase/fumarate reductase flavoprotein, catalytic domain"/>
    <property type="match status" value="1"/>
</dbReference>
<keyword evidence="15" id="KW-1185">Reference proteome</keyword>
<dbReference type="NCBIfam" id="TIGR00551">
    <property type="entry name" value="nadB"/>
    <property type="match status" value="1"/>
</dbReference>
<dbReference type="Gene3D" id="1.20.58.100">
    <property type="entry name" value="Fumarate reductase/succinate dehydrogenase flavoprotein-like, C-terminal domain"/>
    <property type="match status" value="1"/>
</dbReference>
<evidence type="ECO:0000313" key="14">
    <source>
        <dbReference type="EMBL" id="SMP17613.1"/>
    </source>
</evidence>
<keyword evidence="7 11" id="KW-0274">FAD</keyword>
<evidence type="ECO:0000256" key="8">
    <source>
        <dbReference type="ARBA" id="ARBA00023002"/>
    </source>
</evidence>
<evidence type="ECO:0000256" key="2">
    <source>
        <dbReference type="ARBA" id="ARBA00004950"/>
    </source>
</evidence>
<dbReference type="InterPro" id="IPR037099">
    <property type="entry name" value="Fum_R/Succ_DH_flav-like_C_sf"/>
</dbReference>
<evidence type="ECO:0000256" key="10">
    <source>
        <dbReference type="NCBIfam" id="TIGR00551"/>
    </source>
</evidence>
<dbReference type="InterPro" id="IPR036188">
    <property type="entry name" value="FAD/NAD-bd_sf"/>
</dbReference>
<dbReference type="PANTHER" id="PTHR42716:SF2">
    <property type="entry name" value="L-ASPARTATE OXIDASE, CHLOROPLASTIC"/>
    <property type="match status" value="1"/>
</dbReference>
<dbReference type="Pfam" id="PF02910">
    <property type="entry name" value="Succ_DH_flav_C"/>
    <property type="match status" value="1"/>
</dbReference>
<gene>
    <name evidence="14" type="ORF">SAMN06265339_1546</name>
</gene>
<dbReference type="InterPro" id="IPR015939">
    <property type="entry name" value="Fum_Rdtase/Succ_DH_flav-like_C"/>
</dbReference>
<keyword evidence="8 11" id="KW-0560">Oxidoreductase</keyword>
<evidence type="ECO:0000256" key="11">
    <source>
        <dbReference type="RuleBase" id="RU362049"/>
    </source>
</evidence>
<feature type="domain" description="Fumarate reductase/succinate dehydrogenase flavoprotein-like C-terminal" evidence="13">
    <location>
        <begin position="466"/>
        <end position="508"/>
    </location>
</feature>
<dbReference type="InterPro" id="IPR027477">
    <property type="entry name" value="Succ_DH/fumarate_Rdtase_cat_sf"/>
</dbReference>
<protein>
    <recommendedName>
        <fullName evidence="4 10">L-aspartate oxidase</fullName>
        <ecNumber evidence="4 10">1.4.3.16</ecNumber>
    </recommendedName>
</protein>
<evidence type="ECO:0000256" key="6">
    <source>
        <dbReference type="ARBA" id="ARBA00022642"/>
    </source>
</evidence>
<evidence type="ECO:0000256" key="1">
    <source>
        <dbReference type="ARBA" id="ARBA00001974"/>
    </source>
</evidence>
<dbReference type="InterPro" id="IPR005288">
    <property type="entry name" value="NadB"/>
</dbReference>
<comment type="function">
    <text evidence="11">Catalyzes the oxidation of L-aspartate to iminoaspartate.</text>
</comment>
<reference evidence="14 15" key="1">
    <citation type="submission" date="2017-05" db="EMBL/GenBank/DDBJ databases">
        <authorList>
            <person name="Varghese N."/>
            <person name="Submissions S."/>
        </authorList>
    </citation>
    <scope>NUCLEOTIDE SEQUENCE [LARGE SCALE GENOMIC DNA]</scope>
    <source>
        <strain evidence="14 15">DSM 15522</strain>
    </source>
</reference>
<organism evidence="14 15">
    <name type="scientific">Desulfurobacterium pacificum</name>
    <dbReference type="NCBI Taxonomy" id="240166"/>
    <lineage>
        <taxon>Bacteria</taxon>
        <taxon>Pseudomonadati</taxon>
        <taxon>Aquificota</taxon>
        <taxon>Aquificia</taxon>
        <taxon>Desulfurobacteriales</taxon>
        <taxon>Desulfurobacteriaceae</taxon>
        <taxon>Desulfurobacterium</taxon>
    </lineage>
</organism>
<dbReference type="SUPFAM" id="SSF56425">
    <property type="entry name" value="Succinate dehydrogenase/fumarate reductase flavoprotein, catalytic domain"/>
    <property type="match status" value="1"/>
</dbReference>
<dbReference type="PRINTS" id="PR00411">
    <property type="entry name" value="PNDRDTASEI"/>
</dbReference>
<evidence type="ECO:0000313" key="15">
    <source>
        <dbReference type="Proteomes" id="UP001157911"/>
    </source>
</evidence>
<keyword evidence="6 11" id="KW-0662">Pyridine nucleotide biosynthesis</keyword>
<evidence type="ECO:0000256" key="9">
    <source>
        <dbReference type="ARBA" id="ARBA00048305"/>
    </source>
</evidence>
<dbReference type="SUPFAM" id="SSF51905">
    <property type="entry name" value="FAD/NAD(P)-binding domain"/>
    <property type="match status" value="1"/>
</dbReference>
<evidence type="ECO:0000256" key="7">
    <source>
        <dbReference type="ARBA" id="ARBA00022827"/>
    </source>
</evidence>
<dbReference type="PRINTS" id="PR00368">
    <property type="entry name" value="FADPNR"/>
</dbReference>
<comment type="caution">
    <text evidence="14">The sequence shown here is derived from an EMBL/GenBank/DDBJ whole genome shotgun (WGS) entry which is preliminary data.</text>
</comment>
<dbReference type="RefSeq" id="WP_283400988.1">
    <property type="nucleotide sequence ID" value="NZ_FXUB01000005.1"/>
</dbReference>
<dbReference type="Pfam" id="PF00890">
    <property type="entry name" value="FAD_binding_2"/>
    <property type="match status" value="1"/>
</dbReference>
<comment type="cofactor">
    <cofactor evidence="1 11">
        <name>FAD</name>
        <dbReference type="ChEBI" id="CHEBI:57692"/>
    </cofactor>
</comment>
<dbReference type="InterPro" id="IPR003953">
    <property type="entry name" value="FAD-dep_OxRdtase_2_FAD-bd"/>
</dbReference>
<dbReference type="EC" id="1.4.3.16" evidence="4 10"/>
<keyword evidence="5 11" id="KW-0285">Flavoprotein</keyword>
<dbReference type="Gene3D" id="3.50.50.60">
    <property type="entry name" value="FAD/NAD(P)-binding domain"/>
    <property type="match status" value="1"/>
</dbReference>
<feature type="domain" description="FAD-dependent oxidoreductase 2 FAD-binding" evidence="12">
    <location>
        <begin position="18"/>
        <end position="384"/>
    </location>
</feature>
<dbReference type="EMBL" id="FXUB01000005">
    <property type="protein sequence ID" value="SMP17613.1"/>
    <property type="molecule type" value="Genomic_DNA"/>
</dbReference>
<comment type="catalytic activity">
    <reaction evidence="9">
        <text>L-aspartate + O2 = iminosuccinate + H2O2</text>
        <dbReference type="Rhea" id="RHEA:25876"/>
        <dbReference type="ChEBI" id="CHEBI:15379"/>
        <dbReference type="ChEBI" id="CHEBI:16240"/>
        <dbReference type="ChEBI" id="CHEBI:29991"/>
        <dbReference type="ChEBI" id="CHEBI:77875"/>
        <dbReference type="EC" id="1.4.3.16"/>
    </reaction>
    <physiologicalReaction direction="left-to-right" evidence="9">
        <dbReference type="Rhea" id="RHEA:25877"/>
    </physiologicalReaction>
</comment>
<comment type="subcellular location">
    <subcellularLocation>
        <location evidence="11">Cytoplasm</location>
    </subcellularLocation>
</comment>
<dbReference type="Proteomes" id="UP001157911">
    <property type="component" value="Unassembled WGS sequence"/>
</dbReference>
<evidence type="ECO:0000259" key="13">
    <source>
        <dbReference type="Pfam" id="PF02910"/>
    </source>
</evidence>
<comment type="similarity">
    <text evidence="3 11">Belongs to the FAD-dependent oxidoreductase 2 family. NadB subfamily.</text>
</comment>